<keyword evidence="1 5" id="KW-0489">Methyltransferase</keyword>
<name>A8PNM3_9COXI</name>
<dbReference type="PANTHER" id="PTHR47806:SF1">
    <property type="entry name" value="RIBOSOMAL PROTEIN UL3 GLUTAMINE METHYLTRANSFERASE"/>
    <property type="match status" value="1"/>
</dbReference>
<dbReference type="InterPro" id="IPR017127">
    <property type="entry name" value="Ribosome_uL3_MTase"/>
</dbReference>
<evidence type="ECO:0000256" key="2">
    <source>
        <dbReference type="ARBA" id="ARBA00022679"/>
    </source>
</evidence>
<dbReference type="PIRSF" id="PIRSF037167">
    <property type="entry name" value="Mtase_YfcB_prd"/>
    <property type="match status" value="1"/>
</dbReference>
<dbReference type="GO" id="GO:0005840">
    <property type="term" value="C:ribosome"/>
    <property type="evidence" value="ECO:0007669"/>
    <property type="project" value="UniProtKB-KW"/>
</dbReference>
<evidence type="ECO:0000256" key="1">
    <source>
        <dbReference type="ARBA" id="ARBA00022603"/>
    </source>
</evidence>
<keyword evidence="2 5" id="KW-0808">Transferase</keyword>
<dbReference type="Proteomes" id="UP000054075">
    <property type="component" value="Unassembled WGS sequence"/>
</dbReference>
<protein>
    <submittedName>
        <fullName evidence="5">Protein-(Glutamine-N5) methyltransferase, ribosomal protein L3-specific</fullName>
        <ecNumber evidence="5">2.1.1.-</ecNumber>
    </submittedName>
</protein>
<gene>
    <name evidence="5" type="primary">prmB</name>
    <name evidence="5" type="ORF">RICGR_1045</name>
</gene>
<reference evidence="5" key="1">
    <citation type="submission" date="2006-04" db="EMBL/GenBank/DDBJ databases">
        <authorList>
            <person name="Seshadri R."/>
            <person name="Federici B.A."/>
        </authorList>
    </citation>
    <scope>NUCLEOTIDE SEQUENCE [LARGE SCALE GENOMIC DNA]</scope>
</reference>
<dbReference type="InterPro" id="IPR007848">
    <property type="entry name" value="Small_mtfrase_dom"/>
</dbReference>
<sequence>MAKLSYRIPNDELKAALLEFRHLQDILRWGYTQFNQANLHYGHGTDNAWDEIVYLVLSTLKCGPQLNSFFLASSLTLAERRLLIENIRQRVEERIPTAYLVNEAYFAGLAFYVDDRVLIPRSPIAELIQSELNPWIENTKKIHTILDLGTGSGCIAIACAYAFPEARVDAVDHSKDALKVAAVNVKIHKRQGQINLIYSDFFQNLKRRRYDIIMSNPPYVDAEDFMCLPLEYRHEPRAALAAGKDGLDGVIQILKEAKKYLKEKGILIVEVGNSKNALIKRYPHIPFFWLEFEQGEAEVFLLTQEQLMCYEKAF</sequence>
<keyword evidence="6" id="KW-1185">Reference proteome</keyword>
<keyword evidence="5" id="KW-0689">Ribosomal protein</keyword>
<dbReference type="STRING" id="59196.RICGR_1045"/>
<dbReference type="Pfam" id="PF05175">
    <property type="entry name" value="MTS"/>
    <property type="match status" value="1"/>
</dbReference>
<dbReference type="NCBIfam" id="TIGR00536">
    <property type="entry name" value="hemK_fam"/>
    <property type="match status" value="1"/>
</dbReference>
<dbReference type="RefSeq" id="WP_006035987.1">
    <property type="nucleotide sequence ID" value="NZ_AAQJ02000001.1"/>
</dbReference>
<accession>A8PNM3</accession>
<dbReference type="EC" id="2.1.1.-" evidence="5"/>
<evidence type="ECO:0000256" key="3">
    <source>
        <dbReference type="ARBA" id="ARBA00022691"/>
    </source>
</evidence>
<evidence type="ECO:0000313" key="5">
    <source>
        <dbReference type="EMBL" id="EDP47025.1"/>
    </source>
</evidence>
<dbReference type="CDD" id="cd02440">
    <property type="entry name" value="AdoMet_MTases"/>
    <property type="match status" value="1"/>
</dbReference>
<evidence type="ECO:0000259" key="4">
    <source>
        <dbReference type="Pfam" id="PF05175"/>
    </source>
</evidence>
<dbReference type="SUPFAM" id="SSF53335">
    <property type="entry name" value="S-adenosyl-L-methionine-dependent methyltransferases"/>
    <property type="match status" value="1"/>
</dbReference>
<keyword evidence="3" id="KW-0949">S-adenosyl-L-methionine</keyword>
<dbReference type="GO" id="GO:0036009">
    <property type="term" value="F:protein-glutamine N-methyltransferase activity"/>
    <property type="evidence" value="ECO:0007669"/>
    <property type="project" value="InterPro"/>
</dbReference>
<dbReference type="GO" id="GO:0032259">
    <property type="term" value="P:methylation"/>
    <property type="evidence" value="ECO:0007669"/>
    <property type="project" value="UniProtKB-KW"/>
</dbReference>
<dbReference type="eggNOG" id="COG2890">
    <property type="taxonomic scope" value="Bacteria"/>
</dbReference>
<dbReference type="Gene3D" id="3.40.50.150">
    <property type="entry name" value="Vaccinia Virus protein VP39"/>
    <property type="match status" value="1"/>
</dbReference>
<reference evidence="5" key="2">
    <citation type="submission" date="2007-10" db="EMBL/GenBank/DDBJ databases">
        <authorList>
            <person name="Myers G.S."/>
        </authorList>
    </citation>
    <scope>NUCLEOTIDE SEQUENCE [LARGE SCALE GENOMIC DNA]</scope>
</reference>
<dbReference type="AlphaFoldDB" id="A8PNM3"/>
<dbReference type="EMBL" id="AAQJ02000001">
    <property type="protein sequence ID" value="EDP47025.1"/>
    <property type="molecule type" value="Genomic_DNA"/>
</dbReference>
<dbReference type="GO" id="GO:0005829">
    <property type="term" value="C:cytosol"/>
    <property type="evidence" value="ECO:0007669"/>
    <property type="project" value="TreeGrafter"/>
</dbReference>
<dbReference type="InterPro" id="IPR004556">
    <property type="entry name" value="HemK-like"/>
</dbReference>
<evidence type="ECO:0000313" key="6">
    <source>
        <dbReference type="Proteomes" id="UP000054075"/>
    </source>
</evidence>
<dbReference type="NCBIfam" id="TIGR03533">
    <property type="entry name" value="L3_gln_methyl"/>
    <property type="match status" value="1"/>
</dbReference>
<organism evidence="5 6">
    <name type="scientific">Rickettsiella grylli</name>
    <dbReference type="NCBI Taxonomy" id="59196"/>
    <lineage>
        <taxon>Bacteria</taxon>
        <taxon>Pseudomonadati</taxon>
        <taxon>Pseudomonadota</taxon>
        <taxon>Gammaproteobacteria</taxon>
        <taxon>Legionellales</taxon>
        <taxon>Coxiellaceae</taxon>
        <taxon>Rickettsiella</taxon>
    </lineage>
</organism>
<proteinExistence type="predicted"/>
<feature type="domain" description="Methyltransferase small" evidence="4">
    <location>
        <begin position="141"/>
        <end position="223"/>
    </location>
</feature>
<keyword evidence="5" id="KW-0687">Ribonucleoprotein</keyword>
<dbReference type="OrthoDB" id="9800643at2"/>
<comment type="caution">
    <text evidence="5">The sequence shown here is derived from an EMBL/GenBank/DDBJ whole genome shotgun (WGS) entry which is preliminary data.</text>
</comment>
<dbReference type="PANTHER" id="PTHR47806">
    <property type="entry name" value="50S RIBOSOMAL PROTEIN L3 GLUTAMINE METHYLTRANSFERASE"/>
    <property type="match status" value="1"/>
</dbReference>
<dbReference type="InterPro" id="IPR029063">
    <property type="entry name" value="SAM-dependent_MTases_sf"/>
</dbReference>